<name>A0A6I4WJH1_AERCA</name>
<reference evidence="3" key="1">
    <citation type="submission" date="2021-01" db="EMBL/GenBank/DDBJ databases">
        <title>GES Beta-lactamases isolated from hospital effluents in Brazil.</title>
        <authorList>
            <person name="Conte D."/>
            <person name="Mesa D."/>
            <person name="Palmeiro J.K."/>
            <person name="Dalla-Costa L.M."/>
        </authorList>
    </citation>
    <scope>NUCLEOTIDE SEQUENCE [LARGE SCALE GENOMIC DNA]</scope>
    <source>
        <strain evidence="3">Aero21</strain>
        <plasmid evidence="3">p1</plasmid>
    </source>
</reference>
<reference evidence="2 4" key="3">
    <citation type="submission" date="2023-12" db="EMBL/GenBank/DDBJ databases">
        <title>Characterization of antibiotic resistance in Aeromonas spp. in hospital effluent.</title>
        <authorList>
            <person name="Negoseki B.R.S."/>
            <person name="Krul D."/>
            <person name="Siqueira A.C."/>
            <person name="Almeida M."/>
            <person name="Mesa D."/>
            <person name="Conte D."/>
            <person name="Dalla-Costa L.M."/>
        </authorList>
    </citation>
    <scope>NUCLEOTIDE SEQUENCE [LARGE SCALE GENOMIC DNA]</scope>
    <source>
        <strain evidence="2 4">36v</strain>
    </source>
</reference>
<keyword evidence="4" id="KW-1185">Reference proteome</keyword>
<dbReference type="GO" id="GO:0003677">
    <property type="term" value="F:DNA binding"/>
    <property type="evidence" value="ECO:0007669"/>
    <property type="project" value="InterPro"/>
</dbReference>
<dbReference type="GO" id="GO:0006259">
    <property type="term" value="P:DNA metabolic process"/>
    <property type="evidence" value="ECO:0007669"/>
    <property type="project" value="InterPro"/>
</dbReference>
<evidence type="ECO:0000313" key="4">
    <source>
        <dbReference type="Proteomes" id="UP001304847"/>
    </source>
</evidence>
<geneLocation type="plasmid" evidence="3">
    <name>p1</name>
</geneLocation>
<gene>
    <name evidence="3" type="ORF">JC965_26990</name>
    <name evidence="1" type="ORF">SJS77_18725</name>
    <name evidence="2" type="ORF">VCX44_02290</name>
</gene>
<dbReference type="EMBL" id="CP068231">
    <property type="protein sequence ID" value="QQX12772.1"/>
    <property type="molecule type" value="Genomic_DNA"/>
</dbReference>
<proteinExistence type="predicted"/>
<dbReference type="InterPro" id="IPR018330">
    <property type="entry name" value="RecT_fam"/>
</dbReference>
<organism evidence="3">
    <name type="scientific">Aeromonas caviae</name>
    <name type="common">Aeromonas punctata</name>
    <dbReference type="NCBI Taxonomy" id="648"/>
    <lineage>
        <taxon>Bacteria</taxon>
        <taxon>Pseudomonadati</taxon>
        <taxon>Pseudomonadota</taxon>
        <taxon>Gammaproteobacteria</taxon>
        <taxon>Aeromonadales</taxon>
        <taxon>Aeromonadaceae</taxon>
        <taxon>Aeromonas</taxon>
    </lineage>
</organism>
<protein>
    <submittedName>
        <fullName evidence="3">Recombinase RecT</fullName>
    </submittedName>
</protein>
<dbReference type="RefSeq" id="WP_101617950.1">
    <property type="nucleotide sequence ID" value="NZ_JAOCIE010000020.1"/>
</dbReference>
<dbReference type="Proteomes" id="UP001304847">
    <property type="component" value="Unassembled WGS sequence"/>
</dbReference>
<keyword evidence="3" id="KW-0614">Plasmid</keyword>
<accession>A0A6I4WJH1</accession>
<evidence type="ECO:0000313" key="1">
    <source>
        <dbReference type="EMBL" id="MDX7722463.1"/>
    </source>
</evidence>
<dbReference type="Proteomes" id="UP001277183">
    <property type="component" value="Unassembled WGS sequence"/>
</dbReference>
<dbReference type="AlphaFoldDB" id="A0A6I4WJH1"/>
<sequence>MKTNSKDTLCDAIRAIKAQLVKTPEDEARFRAEANFFVRQALENTGFVRTKLSHCVDLFKSVFSSGLSWDPRAHHVSLILAEDMSLTVYVHYHGQIKMASHMGVIERVTADLIYETDQFEFCGADTQPRLRRKISREGLGEAIGGYSVSYLQGGALHVELFDIEALEKAEAAGVSYGNSEFWTGPHRREMQRKSIINATARRWLELSNSTITQNCAS</sequence>
<dbReference type="Pfam" id="PF03837">
    <property type="entry name" value="RecT"/>
    <property type="match status" value="1"/>
</dbReference>
<evidence type="ECO:0000313" key="2">
    <source>
        <dbReference type="EMBL" id="MEA9434670.1"/>
    </source>
</evidence>
<dbReference type="EMBL" id="JAYGOJ010000006">
    <property type="protein sequence ID" value="MEA9434670.1"/>
    <property type="molecule type" value="Genomic_DNA"/>
</dbReference>
<dbReference type="EMBL" id="JAWZVU010000139">
    <property type="protein sequence ID" value="MDX7722463.1"/>
    <property type="molecule type" value="Genomic_DNA"/>
</dbReference>
<evidence type="ECO:0000313" key="3">
    <source>
        <dbReference type="EMBL" id="QQX12772.1"/>
    </source>
</evidence>
<reference evidence="1" key="2">
    <citation type="submission" date="2023-11" db="EMBL/GenBank/DDBJ databases">
        <title>WGS of Aeromonas in Northern Israel.</title>
        <authorList>
            <person name="Hershko Y."/>
        </authorList>
    </citation>
    <scope>NUCLEOTIDE SEQUENCE</scope>
    <source>
        <strain evidence="1">77416</strain>
    </source>
</reference>